<feature type="domain" description="Rhodopsin" evidence="3">
    <location>
        <begin position="1"/>
        <end position="203"/>
    </location>
</feature>
<proteinExistence type="predicted"/>
<keyword evidence="5" id="KW-1185">Reference proteome</keyword>
<sequence>MHHGLGKSNNLLDTSQLEHMGRATFVSQICFILSVATAKASVAALMLRLFTRDMKVTRKSWVLCHSVLALTIAWAVGSVVAISVTCNPSAFLLDTANSCSNQVLRWRIITAFDVFIELLLILLPVFFIWPIQMKGYIKLQVVVAFGFRAPIIGFAIAHLHYVSDYANSSNTSKVIISALVYQHFELFWSLLAATVPTLKAFMRSFNSGFGMEIDLDGYGTGYGSGGTYPLESLRNATSQNGTVVSKPGVRERGREANNTGTAGTASEGASIRDGQTTTTSSGMERDGSQELIIQKETTWTIHHDARSRSAAGNTWT</sequence>
<evidence type="ECO:0000256" key="1">
    <source>
        <dbReference type="SAM" id="MobiDB-lite"/>
    </source>
</evidence>
<name>A0A9P4QNX3_9PLEO</name>
<dbReference type="EMBL" id="ML996282">
    <property type="protein sequence ID" value="KAF2728389.1"/>
    <property type="molecule type" value="Genomic_DNA"/>
</dbReference>
<feature type="transmembrane region" description="Helical" evidence="2">
    <location>
        <begin position="62"/>
        <end position="84"/>
    </location>
</feature>
<dbReference type="PANTHER" id="PTHR39614:SF2">
    <property type="entry name" value="INTEGRAL MEMBRANE PROTEIN"/>
    <property type="match status" value="1"/>
</dbReference>
<keyword evidence="2" id="KW-0472">Membrane</keyword>
<protein>
    <recommendedName>
        <fullName evidence="3">Rhodopsin domain-containing protein</fullName>
    </recommendedName>
</protein>
<feature type="compositionally biased region" description="Polar residues" evidence="1">
    <location>
        <begin position="273"/>
        <end position="282"/>
    </location>
</feature>
<evidence type="ECO:0000313" key="5">
    <source>
        <dbReference type="Proteomes" id="UP000799444"/>
    </source>
</evidence>
<feature type="transmembrane region" description="Helical" evidence="2">
    <location>
        <begin position="141"/>
        <end position="162"/>
    </location>
</feature>
<feature type="transmembrane region" description="Helical" evidence="2">
    <location>
        <begin position="174"/>
        <end position="195"/>
    </location>
</feature>
<evidence type="ECO:0000259" key="3">
    <source>
        <dbReference type="Pfam" id="PF20684"/>
    </source>
</evidence>
<dbReference type="Proteomes" id="UP000799444">
    <property type="component" value="Unassembled WGS sequence"/>
</dbReference>
<dbReference type="AlphaFoldDB" id="A0A9P4QNX3"/>
<keyword evidence="2" id="KW-0812">Transmembrane</keyword>
<feature type="transmembrane region" description="Helical" evidence="2">
    <location>
        <begin position="104"/>
        <end position="129"/>
    </location>
</feature>
<comment type="caution">
    <text evidence="4">The sequence shown here is derived from an EMBL/GenBank/DDBJ whole genome shotgun (WGS) entry which is preliminary data.</text>
</comment>
<dbReference type="PANTHER" id="PTHR39614">
    <property type="entry name" value="INTEGRAL MEMBRANE PROTEIN"/>
    <property type="match status" value="1"/>
</dbReference>
<evidence type="ECO:0000256" key="2">
    <source>
        <dbReference type="SAM" id="Phobius"/>
    </source>
</evidence>
<gene>
    <name evidence="4" type="ORF">EJ04DRAFT_99675</name>
</gene>
<dbReference type="OrthoDB" id="3918601at2759"/>
<reference evidence="4" key="1">
    <citation type="journal article" date="2020" name="Stud. Mycol.">
        <title>101 Dothideomycetes genomes: a test case for predicting lifestyles and emergence of pathogens.</title>
        <authorList>
            <person name="Haridas S."/>
            <person name="Albert R."/>
            <person name="Binder M."/>
            <person name="Bloem J."/>
            <person name="Labutti K."/>
            <person name="Salamov A."/>
            <person name="Andreopoulos B."/>
            <person name="Baker S."/>
            <person name="Barry K."/>
            <person name="Bills G."/>
            <person name="Bluhm B."/>
            <person name="Cannon C."/>
            <person name="Castanera R."/>
            <person name="Culley D."/>
            <person name="Daum C."/>
            <person name="Ezra D."/>
            <person name="Gonzalez J."/>
            <person name="Henrissat B."/>
            <person name="Kuo A."/>
            <person name="Liang C."/>
            <person name="Lipzen A."/>
            <person name="Lutzoni F."/>
            <person name="Magnuson J."/>
            <person name="Mondo S."/>
            <person name="Nolan M."/>
            <person name="Ohm R."/>
            <person name="Pangilinan J."/>
            <person name="Park H.-J."/>
            <person name="Ramirez L."/>
            <person name="Alfaro M."/>
            <person name="Sun H."/>
            <person name="Tritt A."/>
            <person name="Yoshinaga Y."/>
            <person name="Zwiers L.-H."/>
            <person name="Turgeon B."/>
            <person name="Goodwin S."/>
            <person name="Spatafora J."/>
            <person name="Crous P."/>
            <person name="Grigoriev I."/>
        </authorList>
    </citation>
    <scope>NUCLEOTIDE SEQUENCE</scope>
    <source>
        <strain evidence="4">CBS 125425</strain>
    </source>
</reference>
<dbReference type="Pfam" id="PF20684">
    <property type="entry name" value="Fung_rhodopsin"/>
    <property type="match status" value="1"/>
</dbReference>
<dbReference type="InterPro" id="IPR049326">
    <property type="entry name" value="Rhodopsin_dom_fungi"/>
</dbReference>
<keyword evidence="2" id="KW-1133">Transmembrane helix</keyword>
<organism evidence="4 5">
    <name type="scientific">Polyplosphaeria fusca</name>
    <dbReference type="NCBI Taxonomy" id="682080"/>
    <lineage>
        <taxon>Eukaryota</taxon>
        <taxon>Fungi</taxon>
        <taxon>Dikarya</taxon>
        <taxon>Ascomycota</taxon>
        <taxon>Pezizomycotina</taxon>
        <taxon>Dothideomycetes</taxon>
        <taxon>Pleosporomycetidae</taxon>
        <taxon>Pleosporales</taxon>
        <taxon>Tetraplosphaeriaceae</taxon>
        <taxon>Polyplosphaeria</taxon>
    </lineage>
</organism>
<evidence type="ECO:0000313" key="4">
    <source>
        <dbReference type="EMBL" id="KAF2728389.1"/>
    </source>
</evidence>
<feature type="transmembrane region" description="Helical" evidence="2">
    <location>
        <begin position="25"/>
        <end position="50"/>
    </location>
</feature>
<accession>A0A9P4QNX3</accession>
<feature type="region of interest" description="Disordered" evidence="1">
    <location>
        <begin position="240"/>
        <end position="286"/>
    </location>
</feature>